<accession>A0A4Y7RG97</accession>
<dbReference type="InterPro" id="IPR003607">
    <property type="entry name" value="HD/PDEase_dom"/>
</dbReference>
<name>A0A4Y7RG97_9FIRM</name>
<dbReference type="InterPro" id="IPR006674">
    <property type="entry name" value="HD_domain"/>
</dbReference>
<dbReference type="EMBL" id="QFGA01000001">
    <property type="protein sequence ID" value="TEB07779.1"/>
    <property type="molecule type" value="Genomic_DNA"/>
</dbReference>
<feature type="domain" description="HD" evidence="1">
    <location>
        <begin position="34"/>
        <end position="152"/>
    </location>
</feature>
<comment type="caution">
    <text evidence="2">The sequence shown here is derived from an EMBL/GenBank/DDBJ whole genome shotgun (WGS) entry which is preliminary data.</text>
</comment>
<dbReference type="RefSeq" id="WP_190239582.1">
    <property type="nucleotide sequence ID" value="NZ_QFGA01000001.1"/>
</dbReference>
<evidence type="ECO:0000259" key="1">
    <source>
        <dbReference type="PROSITE" id="PS51831"/>
    </source>
</evidence>
<organism evidence="2 3">
    <name type="scientific">Pelotomaculum schinkii</name>
    <dbReference type="NCBI Taxonomy" id="78350"/>
    <lineage>
        <taxon>Bacteria</taxon>
        <taxon>Bacillati</taxon>
        <taxon>Bacillota</taxon>
        <taxon>Clostridia</taxon>
        <taxon>Eubacteriales</taxon>
        <taxon>Desulfotomaculaceae</taxon>
        <taxon>Pelotomaculum</taxon>
    </lineage>
</organism>
<dbReference type="AlphaFoldDB" id="A0A4Y7RG97"/>
<keyword evidence="3" id="KW-1185">Reference proteome</keyword>
<sequence length="263" mass="30224">MDQVHLKVLRDWFDGYVRGYYSDDPELQIGVRLKEEHTLRVCRQIVQIGRSLQLTAEDLNLAEAVALLHDLGRFKQYAQYRTFNDRRSENHALLGLRELDRVGALRGLPGPEQSVIRTALEHHNACDLPGTLQGRELLFSRLIRDADKLDILEMTVQFLTSPSEALKPVLGPNLPDTGECSTVLVENLLQQKKCYYDDVKTLNDRKLLLLSWLYDLNFPYSLAEAARKGYINKIIDSLPDTEIIRSVDCYLQHYLMGRLRLGK</sequence>
<dbReference type="Gene3D" id="1.10.3210.10">
    <property type="entry name" value="Hypothetical protein af1432"/>
    <property type="match status" value="1"/>
</dbReference>
<protein>
    <submittedName>
        <fullName evidence="2">HD domain protein</fullName>
    </submittedName>
</protein>
<dbReference type="Pfam" id="PF01966">
    <property type="entry name" value="HD"/>
    <property type="match status" value="1"/>
</dbReference>
<dbReference type="CDD" id="cd00077">
    <property type="entry name" value="HDc"/>
    <property type="match status" value="1"/>
</dbReference>
<proteinExistence type="predicted"/>
<reference evidence="2 3" key="1">
    <citation type="journal article" date="2018" name="Environ. Microbiol.">
        <title>Novel energy conservation strategies and behaviour of Pelotomaculum schinkii driving syntrophic propionate catabolism.</title>
        <authorList>
            <person name="Hidalgo-Ahumada C.A.P."/>
            <person name="Nobu M.K."/>
            <person name="Narihiro T."/>
            <person name="Tamaki H."/>
            <person name="Liu W.T."/>
            <person name="Kamagata Y."/>
            <person name="Stams A.J.M."/>
            <person name="Imachi H."/>
            <person name="Sousa D.Z."/>
        </authorList>
    </citation>
    <scope>NUCLEOTIDE SEQUENCE [LARGE SCALE GENOMIC DNA]</scope>
    <source>
        <strain evidence="2 3">HH</strain>
    </source>
</reference>
<evidence type="ECO:0000313" key="2">
    <source>
        <dbReference type="EMBL" id="TEB07779.1"/>
    </source>
</evidence>
<gene>
    <name evidence="2" type="ORF">Psch_01334</name>
</gene>
<evidence type="ECO:0000313" key="3">
    <source>
        <dbReference type="Proteomes" id="UP000298324"/>
    </source>
</evidence>
<dbReference type="PROSITE" id="PS51831">
    <property type="entry name" value="HD"/>
    <property type="match status" value="1"/>
</dbReference>
<dbReference type="Proteomes" id="UP000298324">
    <property type="component" value="Unassembled WGS sequence"/>
</dbReference>
<dbReference type="SUPFAM" id="SSF109604">
    <property type="entry name" value="HD-domain/PDEase-like"/>
    <property type="match status" value="1"/>
</dbReference>